<comment type="caution">
    <text evidence="1">The sequence shown here is derived from an EMBL/GenBank/DDBJ whole genome shotgun (WGS) entry which is preliminary data.</text>
</comment>
<sequence length="95" mass="10694">MSISSEHNQRTGFSAWLVRPGAERQGSQVSTFVDVNGIFLHIRLSRQPGWGNRGPSPSADHRAERDECHYGHYAWPLITGGVRVKRALFTGYGWK</sequence>
<gene>
    <name evidence="1" type="ORF">BaRGS_00013052</name>
</gene>
<reference evidence="1 2" key="1">
    <citation type="journal article" date="2023" name="Sci. Data">
        <title>Genome assembly of the Korean intertidal mud-creeper Batillaria attramentaria.</title>
        <authorList>
            <person name="Patra A.K."/>
            <person name="Ho P.T."/>
            <person name="Jun S."/>
            <person name="Lee S.J."/>
            <person name="Kim Y."/>
            <person name="Won Y.J."/>
        </authorList>
    </citation>
    <scope>NUCLEOTIDE SEQUENCE [LARGE SCALE GENOMIC DNA]</scope>
    <source>
        <strain evidence="1">Wonlab-2016</strain>
    </source>
</reference>
<name>A0ABD0L8D1_9CAEN</name>
<evidence type="ECO:0000313" key="1">
    <source>
        <dbReference type="EMBL" id="KAK7495605.1"/>
    </source>
</evidence>
<proteinExistence type="predicted"/>
<evidence type="ECO:0000313" key="2">
    <source>
        <dbReference type="Proteomes" id="UP001519460"/>
    </source>
</evidence>
<accession>A0ABD0L8D1</accession>
<dbReference type="EMBL" id="JACVVK020000073">
    <property type="protein sequence ID" value="KAK7495605.1"/>
    <property type="molecule type" value="Genomic_DNA"/>
</dbReference>
<keyword evidence="2" id="KW-1185">Reference proteome</keyword>
<dbReference type="Proteomes" id="UP001519460">
    <property type="component" value="Unassembled WGS sequence"/>
</dbReference>
<protein>
    <submittedName>
        <fullName evidence="1">Uncharacterized protein</fullName>
    </submittedName>
</protein>
<organism evidence="1 2">
    <name type="scientific">Batillaria attramentaria</name>
    <dbReference type="NCBI Taxonomy" id="370345"/>
    <lineage>
        <taxon>Eukaryota</taxon>
        <taxon>Metazoa</taxon>
        <taxon>Spiralia</taxon>
        <taxon>Lophotrochozoa</taxon>
        <taxon>Mollusca</taxon>
        <taxon>Gastropoda</taxon>
        <taxon>Caenogastropoda</taxon>
        <taxon>Sorbeoconcha</taxon>
        <taxon>Cerithioidea</taxon>
        <taxon>Batillariidae</taxon>
        <taxon>Batillaria</taxon>
    </lineage>
</organism>
<dbReference type="AlphaFoldDB" id="A0ABD0L8D1"/>